<organism evidence="6 7">
    <name type="scientific">Dactylosporangium fulvum</name>
    <dbReference type="NCBI Taxonomy" id="53359"/>
    <lineage>
        <taxon>Bacteria</taxon>
        <taxon>Bacillati</taxon>
        <taxon>Actinomycetota</taxon>
        <taxon>Actinomycetes</taxon>
        <taxon>Micromonosporales</taxon>
        <taxon>Micromonosporaceae</taxon>
        <taxon>Dactylosporangium</taxon>
    </lineage>
</organism>
<dbReference type="SUPFAM" id="SSF48498">
    <property type="entry name" value="Tetracyclin repressor-like, C-terminal domain"/>
    <property type="match status" value="1"/>
</dbReference>
<dbReference type="Pfam" id="PF13305">
    <property type="entry name" value="TetR_C_33"/>
    <property type="match status" value="1"/>
</dbReference>
<name>A0ABY5WDE0_9ACTN</name>
<dbReference type="Proteomes" id="UP001059617">
    <property type="component" value="Chromosome"/>
</dbReference>
<evidence type="ECO:0000256" key="1">
    <source>
        <dbReference type="ARBA" id="ARBA00023015"/>
    </source>
</evidence>
<feature type="domain" description="HTH tetR-type" evidence="5">
    <location>
        <begin position="27"/>
        <end position="87"/>
    </location>
</feature>
<sequence>MVMIVIHRYVMDYHWRRYSISVMSRKPLSRDRVISCAAVLVDRDGLDALSLTAVAHEMSVGQSALYNHVNGVDDVRRELALLARRMLADALRDAALGRSCDDAVMAMAQAWRAFVAEHRGLYAATDRVPMSGDAQLTAAVEGIVSIVRAVVAGYGLPDPEAMEAAWAFRSAVHGFCVLEADRGQPAGLDLDHAFQRLVALLCSGMKRSVPA</sequence>
<accession>A0ABY5WDE0</accession>
<keyword evidence="1" id="KW-0805">Transcription regulation</keyword>
<keyword evidence="3" id="KW-0804">Transcription</keyword>
<dbReference type="Gene3D" id="1.10.10.60">
    <property type="entry name" value="Homeodomain-like"/>
    <property type="match status" value="1"/>
</dbReference>
<keyword evidence="2 4" id="KW-0238">DNA-binding</keyword>
<evidence type="ECO:0000313" key="7">
    <source>
        <dbReference type="Proteomes" id="UP001059617"/>
    </source>
</evidence>
<reference evidence="6" key="1">
    <citation type="submission" date="2021-04" db="EMBL/GenBank/DDBJ databases">
        <authorList>
            <person name="Hartkoorn R.C."/>
            <person name="Beaudoing E."/>
            <person name="Hot D."/>
        </authorList>
    </citation>
    <scope>NUCLEOTIDE SEQUENCE</scope>
    <source>
        <strain evidence="6">NRRL B-16292</strain>
    </source>
</reference>
<dbReference type="Gene3D" id="1.10.357.10">
    <property type="entry name" value="Tetracycline Repressor, domain 2"/>
    <property type="match status" value="1"/>
</dbReference>
<dbReference type="PROSITE" id="PS50977">
    <property type="entry name" value="HTH_TETR_2"/>
    <property type="match status" value="1"/>
</dbReference>
<gene>
    <name evidence="6" type="ORF">Dfulv_14500</name>
</gene>
<evidence type="ECO:0000256" key="4">
    <source>
        <dbReference type="PROSITE-ProRule" id="PRU00335"/>
    </source>
</evidence>
<dbReference type="InterPro" id="IPR009057">
    <property type="entry name" value="Homeodomain-like_sf"/>
</dbReference>
<reference evidence="6" key="2">
    <citation type="submission" date="2022-09" db="EMBL/GenBank/DDBJ databases">
        <title>Biosynthetic gene clusters of Dactylosporangioum fulvum.</title>
        <authorList>
            <person name="Caradec T."/>
        </authorList>
    </citation>
    <scope>NUCLEOTIDE SEQUENCE</scope>
    <source>
        <strain evidence="6">NRRL B-16292</strain>
    </source>
</reference>
<evidence type="ECO:0000256" key="2">
    <source>
        <dbReference type="ARBA" id="ARBA00023125"/>
    </source>
</evidence>
<dbReference type="InterPro" id="IPR001647">
    <property type="entry name" value="HTH_TetR"/>
</dbReference>
<feature type="DNA-binding region" description="H-T-H motif" evidence="4">
    <location>
        <begin position="50"/>
        <end position="69"/>
    </location>
</feature>
<evidence type="ECO:0000259" key="5">
    <source>
        <dbReference type="PROSITE" id="PS50977"/>
    </source>
</evidence>
<evidence type="ECO:0000256" key="3">
    <source>
        <dbReference type="ARBA" id="ARBA00023163"/>
    </source>
</evidence>
<dbReference type="EMBL" id="CP073720">
    <property type="protein sequence ID" value="UWP87441.1"/>
    <property type="molecule type" value="Genomic_DNA"/>
</dbReference>
<evidence type="ECO:0000313" key="6">
    <source>
        <dbReference type="EMBL" id="UWP87441.1"/>
    </source>
</evidence>
<dbReference type="RefSeq" id="WP_259867681.1">
    <property type="nucleotide sequence ID" value="NZ_BAAAST010000020.1"/>
</dbReference>
<proteinExistence type="predicted"/>
<protein>
    <submittedName>
        <fullName evidence="6">WHG domain-containing protein</fullName>
    </submittedName>
</protein>
<dbReference type="SUPFAM" id="SSF46689">
    <property type="entry name" value="Homeodomain-like"/>
    <property type="match status" value="1"/>
</dbReference>
<keyword evidence="7" id="KW-1185">Reference proteome</keyword>
<dbReference type="InterPro" id="IPR025996">
    <property type="entry name" value="MT1864/Rv1816-like_C"/>
</dbReference>
<dbReference type="InterPro" id="IPR036271">
    <property type="entry name" value="Tet_transcr_reg_TetR-rel_C_sf"/>
</dbReference>